<dbReference type="RefSeq" id="WP_226377769.1">
    <property type="nucleotide sequence ID" value="NZ_AP023213.1"/>
</dbReference>
<organism evidence="2 3">
    <name type="scientific">Citrifermentans bremense</name>
    <dbReference type="NCBI Taxonomy" id="60035"/>
    <lineage>
        <taxon>Bacteria</taxon>
        <taxon>Pseudomonadati</taxon>
        <taxon>Thermodesulfobacteriota</taxon>
        <taxon>Desulfuromonadia</taxon>
        <taxon>Geobacterales</taxon>
        <taxon>Geobacteraceae</taxon>
        <taxon>Citrifermentans</taxon>
    </lineage>
</organism>
<feature type="domain" description="DUF1858" evidence="1">
    <location>
        <begin position="2"/>
        <end position="54"/>
    </location>
</feature>
<dbReference type="Gene3D" id="1.10.3910.10">
    <property type="entry name" value="SP0561-like"/>
    <property type="match status" value="1"/>
</dbReference>
<keyword evidence="3" id="KW-1185">Reference proteome</keyword>
<dbReference type="Proteomes" id="UP000515472">
    <property type="component" value="Chromosome"/>
</dbReference>
<dbReference type="InterPro" id="IPR038062">
    <property type="entry name" value="ScdA-like_N_sf"/>
</dbReference>
<dbReference type="AlphaFoldDB" id="A0A6S6M239"/>
<protein>
    <recommendedName>
        <fullName evidence="1">DUF1858 domain-containing protein</fullName>
    </recommendedName>
</protein>
<dbReference type="EMBL" id="AP023213">
    <property type="protein sequence ID" value="BCG47590.1"/>
    <property type="molecule type" value="Genomic_DNA"/>
</dbReference>
<reference evidence="2 3" key="1">
    <citation type="submission" date="2020-06" db="EMBL/GenBank/DDBJ databases">
        <title>Interaction of electrochemicaly active bacteria, Geobacter bremensis R4 on different carbon anode.</title>
        <authorList>
            <person name="Meng L."/>
            <person name="Yoshida N."/>
        </authorList>
    </citation>
    <scope>NUCLEOTIDE SEQUENCE [LARGE SCALE GENOMIC DNA]</scope>
    <source>
        <strain evidence="2 3">R4</strain>
    </source>
</reference>
<gene>
    <name evidence="2" type="ORF">GEOBRER4_n2427</name>
</gene>
<dbReference type="PANTHER" id="PTHR39341">
    <property type="entry name" value="BSL7085 PROTEIN"/>
    <property type="match status" value="1"/>
</dbReference>
<dbReference type="InterPro" id="IPR023883">
    <property type="entry name" value="CHP03980_redox-disulphide"/>
</dbReference>
<proteinExistence type="predicted"/>
<sequence length="64" mass="7512">MISKEMTISEILRRYPETLPVFERHRLDCYDCQLADIEQLEHGATVHKIDIESLLRELNGSIKI</sequence>
<evidence type="ECO:0000313" key="3">
    <source>
        <dbReference type="Proteomes" id="UP000515472"/>
    </source>
</evidence>
<dbReference type="KEGG" id="gbn:GEOBRER4_23400"/>
<accession>A0A6S6M239</accession>
<dbReference type="Pfam" id="PF08984">
    <property type="entry name" value="DUF1858"/>
    <property type="match status" value="1"/>
</dbReference>
<dbReference type="InterPro" id="IPR015077">
    <property type="entry name" value="DUF1858"/>
</dbReference>
<evidence type="ECO:0000313" key="2">
    <source>
        <dbReference type="EMBL" id="BCG47590.1"/>
    </source>
</evidence>
<dbReference type="NCBIfam" id="TIGR03980">
    <property type="entry name" value="prismane_assoc"/>
    <property type="match status" value="1"/>
</dbReference>
<dbReference type="PANTHER" id="PTHR39341:SF1">
    <property type="entry name" value="DUF1858 DOMAIN-CONTAINING PROTEIN"/>
    <property type="match status" value="1"/>
</dbReference>
<dbReference type="SUPFAM" id="SSF140683">
    <property type="entry name" value="SP0561-like"/>
    <property type="match status" value="1"/>
</dbReference>
<evidence type="ECO:0000259" key="1">
    <source>
        <dbReference type="Pfam" id="PF08984"/>
    </source>
</evidence>
<name>A0A6S6M239_9BACT</name>